<gene>
    <name evidence="2" type="ORF">LITE_LOCUS35150</name>
</gene>
<feature type="non-terminal residue" evidence="2">
    <location>
        <position position="1"/>
    </location>
</feature>
<evidence type="ECO:0000313" key="3">
    <source>
        <dbReference type="Proteomes" id="UP001154282"/>
    </source>
</evidence>
<feature type="region of interest" description="Disordered" evidence="1">
    <location>
        <begin position="122"/>
        <end position="141"/>
    </location>
</feature>
<protein>
    <submittedName>
        <fullName evidence="2">Uncharacterized protein</fullName>
    </submittedName>
</protein>
<dbReference type="AlphaFoldDB" id="A0AAV0NTR5"/>
<proteinExistence type="predicted"/>
<organism evidence="2 3">
    <name type="scientific">Linum tenue</name>
    <dbReference type="NCBI Taxonomy" id="586396"/>
    <lineage>
        <taxon>Eukaryota</taxon>
        <taxon>Viridiplantae</taxon>
        <taxon>Streptophyta</taxon>
        <taxon>Embryophyta</taxon>
        <taxon>Tracheophyta</taxon>
        <taxon>Spermatophyta</taxon>
        <taxon>Magnoliopsida</taxon>
        <taxon>eudicotyledons</taxon>
        <taxon>Gunneridae</taxon>
        <taxon>Pentapetalae</taxon>
        <taxon>rosids</taxon>
        <taxon>fabids</taxon>
        <taxon>Malpighiales</taxon>
        <taxon>Linaceae</taxon>
        <taxon>Linum</taxon>
    </lineage>
</organism>
<evidence type="ECO:0000313" key="2">
    <source>
        <dbReference type="EMBL" id="CAI0461945.1"/>
    </source>
</evidence>
<name>A0AAV0NTR5_9ROSI</name>
<keyword evidence="3" id="KW-1185">Reference proteome</keyword>
<sequence length="166" mass="19502">KVTHPHFKLFNNYTSNFILIFLLKSFDSSPAFYFIFDPSSFFPKQIPIQTSTFSIPSSNQIPFSFIPFQNNSLELQPHQPPFIVHPPSLKLPKIGILLFFVLVQLRHWFSFSIDSSPGSANFDFPSPPNPNHTLTQRREEESIDRSGRFLYRNHLDVFERERRRSR</sequence>
<accession>A0AAV0NTR5</accession>
<dbReference type="Proteomes" id="UP001154282">
    <property type="component" value="Unassembled WGS sequence"/>
</dbReference>
<comment type="caution">
    <text evidence="2">The sequence shown here is derived from an EMBL/GenBank/DDBJ whole genome shotgun (WGS) entry which is preliminary data.</text>
</comment>
<evidence type="ECO:0000256" key="1">
    <source>
        <dbReference type="SAM" id="MobiDB-lite"/>
    </source>
</evidence>
<reference evidence="2" key="1">
    <citation type="submission" date="2022-08" db="EMBL/GenBank/DDBJ databases">
        <authorList>
            <person name="Gutierrez-Valencia J."/>
        </authorList>
    </citation>
    <scope>NUCLEOTIDE SEQUENCE</scope>
</reference>
<dbReference type="EMBL" id="CAMGYJ010000008">
    <property type="protein sequence ID" value="CAI0461945.1"/>
    <property type="molecule type" value="Genomic_DNA"/>
</dbReference>